<keyword evidence="4 9" id="KW-0479">Metal-binding</keyword>
<dbReference type="NCBIfam" id="NF005462">
    <property type="entry name" value="PRK07058.1"/>
    <property type="match status" value="1"/>
</dbReference>
<dbReference type="PROSITE" id="PS01076">
    <property type="entry name" value="ACETATE_KINASE_2"/>
    <property type="match status" value="1"/>
</dbReference>
<feature type="binding site" evidence="9">
    <location>
        <begin position="329"/>
        <end position="333"/>
    </location>
    <ligand>
        <name>ATP</name>
        <dbReference type="ChEBI" id="CHEBI:30616"/>
    </ligand>
</feature>
<comment type="caution">
    <text evidence="11">The sequence shown here is derived from an EMBL/GenBank/DDBJ whole genome shotgun (WGS) entry which is preliminary data.</text>
</comment>
<comment type="similarity">
    <text evidence="1 9 10">Belongs to the acetokinase family.</text>
</comment>
<dbReference type="Gene3D" id="3.30.420.40">
    <property type="match status" value="2"/>
</dbReference>
<dbReference type="PANTHER" id="PTHR21060:SF21">
    <property type="entry name" value="ACETATE KINASE"/>
    <property type="match status" value="1"/>
</dbReference>
<dbReference type="InterPro" id="IPR023865">
    <property type="entry name" value="Aliphatic_acid_kinase_CS"/>
</dbReference>
<evidence type="ECO:0000256" key="9">
    <source>
        <dbReference type="HAMAP-Rule" id="MF_00020"/>
    </source>
</evidence>
<keyword evidence="2 9" id="KW-0963">Cytoplasm</keyword>
<feature type="site" description="Transition state stabilizer" evidence="9">
    <location>
        <position position="182"/>
    </location>
</feature>
<keyword evidence="8 9" id="KW-0460">Magnesium</keyword>
<feature type="binding site" evidence="9">
    <location>
        <begin position="209"/>
        <end position="213"/>
    </location>
    <ligand>
        <name>ATP</name>
        <dbReference type="ChEBI" id="CHEBI:30616"/>
    </ligand>
</feature>
<feature type="binding site" evidence="9">
    <location>
        <position position="94"/>
    </location>
    <ligand>
        <name>substrate</name>
    </ligand>
</feature>
<dbReference type="PANTHER" id="PTHR21060">
    <property type="entry name" value="ACETATE KINASE"/>
    <property type="match status" value="1"/>
</dbReference>
<dbReference type="PRINTS" id="PR00471">
    <property type="entry name" value="ACETATEKNASE"/>
</dbReference>
<evidence type="ECO:0000256" key="6">
    <source>
        <dbReference type="ARBA" id="ARBA00022777"/>
    </source>
</evidence>
<name>A0ABW0T2G3_9GAMM</name>
<evidence type="ECO:0000256" key="7">
    <source>
        <dbReference type="ARBA" id="ARBA00022840"/>
    </source>
</evidence>
<evidence type="ECO:0000256" key="8">
    <source>
        <dbReference type="ARBA" id="ARBA00022842"/>
    </source>
</evidence>
<proteinExistence type="inferred from homology"/>
<evidence type="ECO:0000256" key="5">
    <source>
        <dbReference type="ARBA" id="ARBA00022741"/>
    </source>
</evidence>
<gene>
    <name evidence="9" type="primary">ackA</name>
    <name evidence="11" type="ORF">ACFPPB_16635</name>
</gene>
<dbReference type="InterPro" id="IPR043129">
    <property type="entry name" value="ATPase_NBD"/>
</dbReference>
<dbReference type="Pfam" id="PF00871">
    <property type="entry name" value="Acetate_kinase"/>
    <property type="match status" value="1"/>
</dbReference>
<evidence type="ECO:0000256" key="2">
    <source>
        <dbReference type="ARBA" id="ARBA00022490"/>
    </source>
</evidence>
<reference evidence="12" key="1">
    <citation type="journal article" date="2019" name="Int. J. Syst. Evol. Microbiol.">
        <title>The Global Catalogue of Microorganisms (GCM) 10K type strain sequencing project: providing services to taxonomists for standard genome sequencing and annotation.</title>
        <authorList>
            <consortium name="The Broad Institute Genomics Platform"/>
            <consortium name="The Broad Institute Genome Sequencing Center for Infectious Disease"/>
            <person name="Wu L."/>
            <person name="Ma J."/>
        </authorList>
    </citation>
    <scope>NUCLEOTIDE SEQUENCE [LARGE SCALE GENOMIC DNA]</scope>
    <source>
        <strain evidence="12">CGMCC 1.13587</strain>
    </source>
</reference>
<feature type="site" description="Transition state stabilizer" evidence="9">
    <location>
        <position position="242"/>
    </location>
</feature>
<dbReference type="InterPro" id="IPR000890">
    <property type="entry name" value="Aliphatic_acid_kin_short-chain"/>
</dbReference>
<dbReference type="PROSITE" id="PS01075">
    <property type="entry name" value="ACETATE_KINASE_1"/>
    <property type="match status" value="1"/>
</dbReference>
<dbReference type="SUPFAM" id="SSF53067">
    <property type="entry name" value="Actin-like ATPase domain"/>
    <property type="match status" value="2"/>
</dbReference>
<organism evidence="11 12">
    <name type="scientific">Rhodanobacter terrae</name>
    <dbReference type="NCBI Taxonomy" id="418647"/>
    <lineage>
        <taxon>Bacteria</taxon>
        <taxon>Pseudomonadati</taxon>
        <taxon>Pseudomonadota</taxon>
        <taxon>Gammaproteobacteria</taxon>
        <taxon>Lysobacterales</taxon>
        <taxon>Rhodanobacteraceae</taxon>
        <taxon>Rhodanobacter</taxon>
    </lineage>
</organism>
<sequence length="413" mass="44117">MSRAILTLNAGSSSIKFALYEMAAKGLRRRLSHGQIEGIGSAPHLVARDAAGAILSEHRWAADAKLDHEALLTPLLAWITAHLGEESLAAVGHRVVHGGEHWDRPVRLTPAVIADLAKLIPLAPLHQPHDLAAVEAVARLRPRLPQVACFDTAFHHGMAPTVSRLALPREFAAEGMRRYGFHGLSYEYLAGQLREQAPALAAGRVIAAHLGNGASLCAMHDGHSIDTTMGFTALDGLVMGTRCGNLDPGAVLYLLQEHGLSVSAVEHMLYNESGLLGVSGISNDMRTLLDSSDPHAYEAIDLFVFRIAREIGALTSSLGGLDGLVFSAGIGEHSAPIRAAVCARLAWLGVECDGDANTRHATVVSMPSSRVQVRVIPTDEEAMIATHTMNVLYPVTARSTQEESRVSSPVSRR</sequence>
<evidence type="ECO:0000256" key="3">
    <source>
        <dbReference type="ARBA" id="ARBA00022679"/>
    </source>
</evidence>
<comment type="pathway">
    <text evidence="9">Metabolic intermediate biosynthesis; acetyl-CoA biosynthesis; acetyl-CoA from acetate: step 1/2.</text>
</comment>
<dbReference type="NCBIfam" id="TIGR00016">
    <property type="entry name" value="ackA"/>
    <property type="match status" value="1"/>
</dbReference>
<feature type="binding site" evidence="9">
    <location>
        <position position="16"/>
    </location>
    <ligand>
        <name>ATP</name>
        <dbReference type="ChEBI" id="CHEBI:30616"/>
    </ligand>
</feature>
<dbReference type="PIRSF" id="PIRSF000722">
    <property type="entry name" value="Acetate_prop_kin"/>
    <property type="match status" value="1"/>
</dbReference>
<comment type="cofactor">
    <cofactor evidence="9">
        <name>Mg(2+)</name>
        <dbReference type="ChEBI" id="CHEBI:18420"/>
    </cofactor>
    <cofactor evidence="9">
        <name>Mn(2+)</name>
        <dbReference type="ChEBI" id="CHEBI:29035"/>
    </cofactor>
    <text evidence="9">Mg(2+). Can also accept Mn(2+).</text>
</comment>
<comment type="subunit">
    <text evidence="9">Homodimer.</text>
</comment>
<evidence type="ECO:0000256" key="10">
    <source>
        <dbReference type="RuleBase" id="RU003835"/>
    </source>
</evidence>
<evidence type="ECO:0000313" key="11">
    <source>
        <dbReference type="EMBL" id="MFC5582749.1"/>
    </source>
</evidence>
<dbReference type="RefSeq" id="WP_377329130.1">
    <property type="nucleotide sequence ID" value="NZ_JBHSNG010000023.1"/>
</dbReference>
<dbReference type="HAMAP" id="MF_00020">
    <property type="entry name" value="Acetate_kinase"/>
    <property type="match status" value="1"/>
</dbReference>
<feature type="binding site" evidence="9">
    <location>
        <begin position="284"/>
        <end position="286"/>
    </location>
    <ligand>
        <name>ATP</name>
        <dbReference type="ChEBI" id="CHEBI:30616"/>
    </ligand>
</feature>
<feature type="binding site" evidence="9">
    <location>
        <position position="9"/>
    </location>
    <ligand>
        <name>Mg(2+)</name>
        <dbReference type="ChEBI" id="CHEBI:18420"/>
    </ligand>
</feature>
<protein>
    <recommendedName>
        <fullName evidence="9">Acetate kinase</fullName>
        <ecNumber evidence="9">2.7.2.1</ecNumber>
    </recommendedName>
    <alternativeName>
        <fullName evidence="9">Acetokinase</fullName>
    </alternativeName>
</protein>
<keyword evidence="3 9" id="KW-0808">Transferase</keyword>
<dbReference type="EMBL" id="JBHSNG010000023">
    <property type="protein sequence ID" value="MFC5582749.1"/>
    <property type="molecule type" value="Genomic_DNA"/>
</dbReference>
<comment type="catalytic activity">
    <reaction evidence="9">
        <text>acetate + ATP = acetyl phosphate + ADP</text>
        <dbReference type="Rhea" id="RHEA:11352"/>
        <dbReference type="ChEBI" id="CHEBI:22191"/>
        <dbReference type="ChEBI" id="CHEBI:30089"/>
        <dbReference type="ChEBI" id="CHEBI:30616"/>
        <dbReference type="ChEBI" id="CHEBI:456216"/>
        <dbReference type="EC" id="2.7.2.1"/>
    </reaction>
</comment>
<dbReference type="Proteomes" id="UP001596111">
    <property type="component" value="Unassembled WGS sequence"/>
</dbReference>
<comment type="subcellular location">
    <subcellularLocation>
        <location evidence="9">Cytoplasm</location>
    </subcellularLocation>
</comment>
<evidence type="ECO:0000256" key="4">
    <source>
        <dbReference type="ARBA" id="ARBA00022723"/>
    </source>
</evidence>
<keyword evidence="6 9" id="KW-0418">Kinase</keyword>
<comment type="function">
    <text evidence="9">Catalyzes the formation of acetyl phosphate from acetate and ATP. Can also catalyze the reverse reaction.</text>
</comment>
<accession>A0ABW0T2G3</accession>
<keyword evidence="5 9" id="KW-0547">Nucleotide-binding</keyword>
<feature type="binding site" evidence="9">
    <location>
        <position position="380"/>
    </location>
    <ligand>
        <name>Mg(2+)</name>
        <dbReference type="ChEBI" id="CHEBI:18420"/>
    </ligand>
</feature>
<keyword evidence="12" id="KW-1185">Reference proteome</keyword>
<feature type="active site" description="Proton donor/acceptor" evidence="9">
    <location>
        <position position="151"/>
    </location>
</feature>
<evidence type="ECO:0000313" key="12">
    <source>
        <dbReference type="Proteomes" id="UP001596111"/>
    </source>
</evidence>
<dbReference type="EC" id="2.7.2.1" evidence="9"/>
<dbReference type="InterPro" id="IPR004372">
    <property type="entry name" value="Ac/propionate_kinase"/>
</dbReference>
<keyword evidence="7 9" id="KW-0067">ATP-binding</keyword>
<dbReference type="GO" id="GO:0016301">
    <property type="term" value="F:kinase activity"/>
    <property type="evidence" value="ECO:0007669"/>
    <property type="project" value="UniProtKB-KW"/>
</dbReference>
<evidence type="ECO:0000256" key="1">
    <source>
        <dbReference type="ARBA" id="ARBA00008748"/>
    </source>
</evidence>